<feature type="compositionally biased region" description="Acidic residues" evidence="3">
    <location>
        <begin position="298"/>
        <end position="314"/>
    </location>
</feature>
<evidence type="ECO:0000259" key="4">
    <source>
        <dbReference type="PROSITE" id="PS50127"/>
    </source>
</evidence>
<sequence length="954" mass="105649">DRSVIPRDMVHYIDGQCGTVLNVNVYCTLALLGTSDLLFPVNSKDLDAITPFVYGDYVVLDCWLGRVFEVKTQLALQLSNGAQCYMDADDACRLQDVNPHCSDSGVFYEYAGFYPGQRLIGPAQLFASVQWISGVRPVIRKKSKFRAIVVKVGLVEEVETQSLITKMHSFCLELSGIVAKPEQACEMDTSPVFHVATRALDATSRFLIELSQIKVNFESNITKDLVKGNTVDAVDSPPGAKDEPSTTGVSLACNGDTTLDTEARVFEMTNDLSIKDNQASKMLPQTGGRWVDMLDEDDEVKEDDSDDDDDEEVDTGSASSVGSSFLNVRLPVGRRKPFLPTALKHLKKRRKQKHHTDAIHPVLAVEVVHTKTFVDVMWQDGSIAHNVRSNDLGILVHVDEYEYCPGDFVLDKRGDNEEVYGVVSSTDHQGRTCTVCWLRSHDNLPPQVLCHEQDVSVYDLADHPDFFLRQLDIVLRIKRLDVVIPTAEEAKCFWSTALQELFKVTSDFEDSDIESLSADSAAEPSEGESDSCDSWETEEEETLEGNGGDLPSSEGALPHWIVAMICNVLADCHIYKTTEFLPLDPKKFFNTIRKEMLLLATSLPEGIRVKAYEDRMDLFTALIKGPERTPYEDGLFIFDIQLPGNYPSSPPSFHFYSFCHGRLNPNLYENGKVCVSLLGTWSGKGTEKWTNKSSLLQVLISIQGLILVNEPYYNEAGFESDRGLQEGFENSRCYNEMVLIKLLQSTALLIRDPHPVFRHEVMDHFRTRGWRLYHRLQGWLSLNQQLQYRATCSTSNTSSCITTECPDAAGVMMGTVGEEETFHSPTASAQTPSASKAFAPTLAVPSSVLAPPPATVTCDSDDETDGGGRVESSAGVRPKKRRKSYHSFLQGRQKYPNVGFPLFPLSKGFIKSVEPCLQQLSSTLQTAGIPDDVEDVSVLSSQSGGPGPTPEAAS</sequence>
<feature type="region of interest" description="Disordered" evidence="3">
    <location>
        <begin position="298"/>
        <end position="322"/>
    </location>
</feature>
<keyword evidence="2" id="KW-0833">Ubl conjugation pathway</keyword>
<dbReference type="PROSITE" id="PS50127">
    <property type="entry name" value="UBC_2"/>
    <property type="match status" value="1"/>
</dbReference>
<dbReference type="SUPFAM" id="SSF54495">
    <property type="entry name" value="UBC-like"/>
    <property type="match status" value="1"/>
</dbReference>
<evidence type="ECO:0000313" key="6">
    <source>
        <dbReference type="Proteomes" id="UP000694388"/>
    </source>
</evidence>
<dbReference type="OMA" id="NHEFWPH"/>
<feature type="compositionally biased region" description="Polar residues" evidence="3">
    <location>
        <begin position="245"/>
        <end position="254"/>
    </location>
</feature>
<dbReference type="InterPro" id="IPR057735">
    <property type="entry name" value="UBE2O-like_tSH3-B"/>
</dbReference>
<feature type="region of interest" description="Disordered" evidence="3">
    <location>
        <begin position="932"/>
        <end position="954"/>
    </location>
</feature>
<dbReference type="Pfam" id="PF00179">
    <property type="entry name" value="UQ_con"/>
    <property type="match status" value="1"/>
</dbReference>
<dbReference type="GeneTree" id="ENSGT00940000160755"/>
<evidence type="ECO:0000313" key="5">
    <source>
        <dbReference type="Ensembl" id="ENSEBUP00000011584.1"/>
    </source>
</evidence>
<dbReference type="Pfam" id="PF23043">
    <property type="entry name" value="SH3-B_UBE2O"/>
    <property type="match status" value="1"/>
</dbReference>
<dbReference type="AlphaFoldDB" id="A0A8C4Q8D1"/>
<dbReference type="PANTHER" id="PTHR46116">
    <property type="entry name" value="(E3-INDEPENDENT) E2 UBIQUITIN-CONJUGATING ENZYME"/>
    <property type="match status" value="1"/>
</dbReference>
<dbReference type="PANTHER" id="PTHR46116:SF15">
    <property type="entry name" value="(E3-INDEPENDENT) E2 UBIQUITIN-CONJUGATING ENZYME"/>
    <property type="match status" value="1"/>
</dbReference>
<reference evidence="5" key="2">
    <citation type="submission" date="2025-09" db="UniProtKB">
        <authorList>
            <consortium name="Ensembl"/>
        </authorList>
    </citation>
    <scope>IDENTIFICATION</scope>
</reference>
<reference evidence="5" key="1">
    <citation type="submission" date="2025-08" db="UniProtKB">
        <authorList>
            <consortium name="Ensembl"/>
        </authorList>
    </citation>
    <scope>IDENTIFICATION</scope>
</reference>
<feature type="domain" description="UBC core" evidence="4">
    <location>
        <begin position="587"/>
        <end position="747"/>
    </location>
</feature>
<feature type="region of interest" description="Disordered" evidence="3">
    <location>
        <begin position="850"/>
        <end position="885"/>
    </location>
</feature>
<dbReference type="InterPro" id="IPR016135">
    <property type="entry name" value="UBQ-conjugating_enzyme/RWD"/>
</dbReference>
<feature type="compositionally biased region" description="Acidic residues" evidence="3">
    <location>
        <begin position="525"/>
        <end position="543"/>
    </location>
</feature>
<evidence type="ECO:0000256" key="2">
    <source>
        <dbReference type="ARBA" id="ARBA00022786"/>
    </source>
</evidence>
<accession>A0A8C4Q8D1</accession>
<name>A0A8C4Q8D1_EPTBU</name>
<dbReference type="Proteomes" id="UP000694388">
    <property type="component" value="Unplaced"/>
</dbReference>
<proteinExistence type="predicted"/>
<dbReference type="InterPro" id="IPR057733">
    <property type="entry name" value="UBE2O-like_SH3-B"/>
</dbReference>
<protein>
    <submittedName>
        <fullName evidence="5">Ubiquitin conjugating enzyme E2 O</fullName>
    </submittedName>
</protein>
<keyword evidence="1" id="KW-0808">Transferase</keyword>
<feature type="region of interest" description="Disordered" evidence="3">
    <location>
        <begin position="515"/>
        <end position="551"/>
    </location>
</feature>
<organism evidence="5 6">
    <name type="scientific">Eptatretus burgeri</name>
    <name type="common">Inshore hagfish</name>
    <dbReference type="NCBI Taxonomy" id="7764"/>
    <lineage>
        <taxon>Eukaryota</taxon>
        <taxon>Metazoa</taxon>
        <taxon>Chordata</taxon>
        <taxon>Craniata</taxon>
        <taxon>Vertebrata</taxon>
        <taxon>Cyclostomata</taxon>
        <taxon>Myxini</taxon>
        <taxon>Myxiniformes</taxon>
        <taxon>Myxinidae</taxon>
        <taxon>Eptatretinae</taxon>
        <taxon>Eptatretus</taxon>
    </lineage>
</organism>
<keyword evidence="6" id="KW-1185">Reference proteome</keyword>
<dbReference type="Ensembl" id="ENSEBUT00000012156.1">
    <property type="protein sequence ID" value="ENSEBUP00000011584.1"/>
    <property type="gene ID" value="ENSEBUG00000007417.1"/>
</dbReference>
<dbReference type="Gene3D" id="3.10.110.10">
    <property type="entry name" value="Ubiquitin Conjugating Enzyme"/>
    <property type="match status" value="1"/>
</dbReference>
<feature type="region of interest" description="Disordered" evidence="3">
    <location>
        <begin position="229"/>
        <end position="254"/>
    </location>
</feature>
<dbReference type="GO" id="GO:0061631">
    <property type="term" value="F:ubiquitin conjugating enzyme activity"/>
    <property type="evidence" value="ECO:0007669"/>
    <property type="project" value="TreeGrafter"/>
</dbReference>
<dbReference type="Pfam" id="PF23046">
    <property type="entry name" value="tSH3-B_UBE2O"/>
    <property type="match status" value="1"/>
</dbReference>
<dbReference type="InterPro" id="IPR000608">
    <property type="entry name" value="UBC"/>
</dbReference>
<dbReference type="CDD" id="cd23837">
    <property type="entry name" value="UBCc_UBE2O"/>
    <property type="match status" value="1"/>
</dbReference>
<evidence type="ECO:0000256" key="1">
    <source>
        <dbReference type="ARBA" id="ARBA00022679"/>
    </source>
</evidence>
<evidence type="ECO:0000256" key="3">
    <source>
        <dbReference type="SAM" id="MobiDB-lite"/>
    </source>
</evidence>
<dbReference type="SMART" id="SM00212">
    <property type="entry name" value="UBCc"/>
    <property type="match status" value="1"/>
</dbReference>